<feature type="compositionally biased region" description="Polar residues" evidence="1">
    <location>
        <begin position="285"/>
        <end position="312"/>
    </location>
</feature>
<name>A0A2J7PUI2_9NEOP</name>
<feature type="compositionally biased region" description="Low complexity" evidence="1">
    <location>
        <begin position="440"/>
        <end position="456"/>
    </location>
</feature>
<feature type="compositionally biased region" description="Polar residues" evidence="1">
    <location>
        <begin position="320"/>
        <end position="333"/>
    </location>
</feature>
<accession>A0A2J7PUI2</accession>
<feature type="non-terminal residue" evidence="2">
    <location>
        <position position="676"/>
    </location>
</feature>
<evidence type="ECO:0000313" key="2">
    <source>
        <dbReference type="EMBL" id="PNF19986.1"/>
    </source>
</evidence>
<feature type="compositionally biased region" description="Polar residues" evidence="1">
    <location>
        <begin position="137"/>
        <end position="151"/>
    </location>
</feature>
<feature type="compositionally biased region" description="Basic and acidic residues" evidence="1">
    <location>
        <begin position="157"/>
        <end position="176"/>
    </location>
</feature>
<comment type="caution">
    <text evidence="2">The sequence shown here is derived from an EMBL/GenBank/DDBJ whole genome shotgun (WGS) entry which is preliminary data.</text>
</comment>
<dbReference type="Proteomes" id="UP000235965">
    <property type="component" value="Unassembled WGS sequence"/>
</dbReference>
<reference evidence="2 3" key="1">
    <citation type="submission" date="2017-12" db="EMBL/GenBank/DDBJ databases">
        <title>Hemimetabolous genomes reveal molecular basis of termite eusociality.</title>
        <authorList>
            <person name="Harrison M.C."/>
            <person name="Jongepier E."/>
            <person name="Robertson H.M."/>
            <person name="Arning N."/>
            <person name="Bitard-Feildel T."/>
            <person name="Chao H."/>
            <person name="Childers C.P."/>
            <person name="Dinh H."/>
            <person name="Doddapaneni H."/>
            <person name="Dugan S."/>
            <person name="Gowin J."/>
            <person name="Greiner C."/>
            <person name="Han Y."/>
            <person name="Hu H."/>
            <person name="Hughes D.S.T."/>
            <person name="Huylmans A.-K."/>
            <person name="Kemena C."/>
            <person name="Kremer L.P.M."/>
            <person name="Lee S.L."/>
            <person name="Lopez-Ezquerra A."/>
            <person name="Mallet L."/>
            <person name="Monroy-Kuhn J.M."/>
            <person name="Moser A."/>
            <person name="Murali S.C."/>
            <person name="Muzny D.M."/>
            <person name="Otani S."/>
            <person name="Piulachs M.-D."/>
            <person name="Poelchau M."/>
            <person name="Qu J."/>
            <person name="Schaub F."/>
            <person name="Wada-Katsumata A."/>
            <person name="Worley K.C."/>
            <person name="Xie Q."/>
            <person name="Ylla G."/>
            <person name="Poulsen M."/>
            <person name="Gibbs R.A."/>
            <person name="Schal C."/>
            <person name="Richards S."/>
            <person name="Belles X."/>
            <person name="Korb J."/>
            <person name="Bornberg-Bauer E."/>
        </authorList>
    </citation>
    <scope>NUCLEOTIDE SEQUENCE [LARGE SCALE GENOMIC DNA]</scope>
    <source>
        <tissue evidence="2">Whole body</tissue>
    </source>
</reference>
<protein>
    <submittedName>
        <fullName evidence="2">Uncharacterized protein</fullName>
    </submittedName>
</protein>
<keyword evidence="3" id="KW-1185">Reference proteome</keyword>
<feature type="compositionally biased region" description="Polar residues" evidence="1">
    <location>
        <begin position="47"/>
        <end position="58"/>
    </location>
</feature>
<evidence type="ECO:0000313" key="3">
    <source>
        <dbReference type="Proteomes" id="UP000235965"/>
    </source>
</evidence>
<sequence length="676" mass="70971">MSQQDHGAKSGGSEPPGSFGDHGVGQRSVIGGASTVGHDGFGAQHGFGSSSAPNQDSKSGPAFGGSVPSIQDPKMLQCGPNRGLSDFGSTASQPDCSVLGGNFGVPPPSLVQQDLKGMPAALNQGSGDFGDSPVPQKPSNMVSPTHSQQLTLAPKSSGDEKTITEGEIQSDEKDKSNNTGKLDFTKNAADGIPGLDLLAERDKQNDAKSTAEERELSVGHDIDERNPDVSLNPGGFIGPVPAPTSTEQQNDQGLGRQGFGTSRPPSIMPFQQSNIQGFGPDSKGPLNNQGFQPGSQNSPNVQGPFNQGSNIPNLGIGGNKNVSNNENQPNPQNFGPGAQGPNQSYGIGNQGPNQSFGPGFQGPNQSFNPGNQGFNQSVGPGNQESINPQGFGPQNSMGSRRFGSDGNQGFGPGNQSHSFGPGNRGYGPKNQSSSGMGIHSNNQGFGSNNFGPQNNQCFGPDRFGGAPGPQPWGDGLDGCNRGGWNQGPSRFDGPGKDNSQGMMDNFQGPRDSFQDMRDNFQGQRDNFLGPMDRPQGPRDNFQGPRDNFFGSRDSFHGPRDNYQGLRDGYQGPRDGGFPGPRDNFPGPGDRFLGPRDNFGGPREAFQGPRDNFQGPKDRFSGPPFGDFGHPGESEFGRGGSHDFPPPQDFQQEGGRGGPQDHGFEYGRGRGGRGRAR</sequence>
<feature type="compositionally biased region" description="Basic and acidic residues" evidence="1">
    <location>
        <begin position="198"/>
        <end position="227"/>
    </location>
</feature>
<feature type="region of interest" description="Disordered" evidence="1">
    <location>
        <begin position="1"/>
        <end position="676"/>
    </location>
</feature>
<evidence type="ECO:0000256" key="1">
    <source>
        <dbReference type="SAM" id="MobiDB-lite"/>
    </source>
</evidence>
<proteinExistence type="predicted"/>
<gene>
    <name evidence="2" type="ORF">B7P43_G08658</name>
</gene>
<feature type="compositionally biased region" description="Polar residues" evidence="1">
    <location>
        <begin position="243"/>
        <end position="252"/>
    </location>
</feature>
<dbReference type="EMBL" id="NEVH01021197">
    <property type="protein sequence ID" value="PNF19986.1"/>
    <property type="molecule type" value="Genomic_DNA"/>
</dbReference>
<dbReference type="AlphaFoldDB" id="A0A2J7PUI2"/>
<feature type="compositionally biased region" description="Polar residues" evidence="1">
    <location>
        <begin position="340"/>
        <end position="398"/>
    </location>
</feature>
<feature type="compositionally biased region" description="Polar residues" evidence="1">
    <location>
        <begin position="259"/>
        <end position="276"/>
    </location>
</feature>
<dbReference type="OrthoDB" id="513595at2759"/>
<organism evidence="2 3">
    <name type="scientific">Cryptotermes secundus</name>
    <dbReference type="NCBI Taxonomy" id="105785"/>
    <lineage>
        <taxon>Eukaryota</taxon>
        <taxon>Metazoa</taxon>
        <taxon>Ecdysozoa</taxon>
        <taxon>Arthropoda</taxon>
        <taxon>Hexapoda</taxon>
        <taxon>Insecta</taxon>
        <taxon>Pterygota</taxon>
        <taxon>Neoptera</taxon>
        <taxon>Polyneoptera</taxon>
        <taxon>Dictyoptera</taxon>
        <taxon>Blattodea</taxon>
        <taxon>Blattoidea</taxon>
        <taxon>Termitoidae</taxon>
        <taxon>Kalotermitidae</taxon>
        <taxon>Cryptotermitinae</taxon>
        <taxon>Cryptotermes</taxon>
    </lineage>
</organism>